<protein>
    <submittedName>
        <fullName evidence="8">DNA repair protein RadC</fullName>
    </submittedName>
</protein>
<dbReference type="PANTHER" id="PTHR30471">
    <property type="entry name" value="DNA REPAIR PROTEIN RADC"/>
    <property type="match status" value="1"/>
</dbReference>
<sequence>MIPGIPCTGDDRPRERLARLGPRALALRELLALVLGAGVRNRTAVQAADAVLSRAGGSARGLARLSPAAFAEVEGIGPARAARLAAALELGRRGAAESAPPGDRIRGPADVWRRVGPALRDLDQEEFHALLLNTQHRVVREVFVTRGILDASLIHPREVFRPAVAAGAAAVILVHNHPSGDPSPSPEDRAVTRQLAGAGRTLGIPVLDHVIVGDGRWAALSNEGPL</sequence>
<evidence type="ECO:0000256" key="3">
    <source>
        <dbReference type="ARBA" id="ARBA00022801"/>
    </source>
</evidence>
<dbReference type="PANTHER" id="PTHR30471:SF3">
    <property type="entry name" value="UPF0758 PROTEIN YEES-RELATED"/>
    <property type="match status" value="1"/>
</dbReference>
<evidence type="ECO:0000259" key="7">
    <source>
        <dbReference type="PROSITE" id="PS50249"/>
    </source>
</evidence>
<dbReference type="InterPro" id="IPR025657">
    <property type="entry name" value="RadC_JAB"/>
</dbReference>
<comment type="caution">
    <text evidence="8">The sequence shown here is derived from an EMBL/GenBank/DDBJ whole genome shotgun (WGS) entry which is preliminary data.</text>
</comment>
<reference evidence="8 9" key="1">
    <citation type="submission" date="2024-02" db="EMBL/GenBank/DDBJ databases">
        <title>A novel Gemmatimonadota bacterium.</title>
        <authorList>
            <person name="Du Z.-J."/>
            <person name="Ye Y.-Q."/>
        </authorList>
    </citation>
    <scope>NUCLEOTIDE SEQUENCE [LARGE SCALE GENOMIC DNA]</scope>
    <source>
        <strain evidence="8 9">DH-20</strain>
    </source>
</reference>
<dbReference type="Pfam" id="PF20582">
    <property type="entry name" value="UPF0758_N"/>
    <property type="match status" value="1"/>
</dbReference>
<proteinExistence type="inferred from homology"/>
<evidence type="ECO:0000256" key="6">
    <source>
        <dbReference type="RuleBase" id="RU003797"/>
    </source>
</evidence>
<dbReference type="RefSeq" id="WP_405280058.1">
    <property type="nucleotide sequence ID" value="NZ_CP144380.1"/>
</dbReference>
<evidence type="ECO:0000256" key="5">
    <source>
        <dbReference type="ARBA" id="ARBA00023049"/>
    </source>
</evidence>
<keyword evidence="9" id="KW-1185">Reference proteome</keyword>
<dbReference type="NCBIfam" id="TIGR00608">
    <property type="entry name" value="radc"/>
    <property type="match status" value="1"/>
</dbReference>
<evidence type="ECO:0000256" key="2">
    <source>
        <dbReference type="ARBA" id="ARBA00022723"/>
    </source>
</evidence>
<dbReference type="PROSITE" id="PS01302">
    <property type="entry name" value="UPF0758"/>
    <property type="match status" value="1"/>
</dbReference>
<dbReference type="InterPro" id="IPR010994">
    <property type="entry name" value="RuvA_2-like"/>
</dbReference>
<keyword evidence="1" id="KW-0645">Protease</keyword>
<evidence type="ECO:0000313" key="9">
    <source>
        <dbReference type="Proteomes" id="UP001484239"/>
    </source>
</evidence>
<dbReference type="EMBL" id="JBBHLI010000003">
    <property type="protein sequence ID" value="MEK9500631.1"/>
    <property type="molecule type" value="Genomic_DNA"/>
</dbReference>
<dbReference type="InterPro" id="IPR046778">
    <property type="entry name" value="UPF0758_N"/>
</dbReference>
<keyword evidence="4" id="KW-0862">Zinc</keyword>
<dbReference type="Pfam" id="PF04002">
    <property type="entry name" value="RadC"/>
    <property type="match status" value="1"/>
</dbReference>
<dbReference type="CDD" id="cd08071">
    <property type="entry name" value="MPN_DUF2466"/>
    <property type="match status" value="1"/>
</dbReference>
<evidence type="ECO:0000256" key="1">
    <source>
        <dbReference type="ARBA" id="ARBA00022670"/>
    </source>
</evidence>
<organism evidence="8 9">
    <name type="scientific">Gaopeijia maritima</name>
    <dbReference type="NCBI Taxonomy" id="3119007"/>
    <lineage>
        <taxon>Bacteria</taxon>
        <taxon>Pseudomonadati</taxon>
        <taxon>Gemmatimonadota</taxon>
        <taxon>Longimicrobiia</taxon>
        <taxon>Gaopeijiales</taxon>
        <taxon>Gaopeijiaceae</taxon>
        <taxon>Gaopeijia</taxon>
    </lineage>
</organism>
<dbReference type="Gene3D" id="3.40.140.10">
    <property type="entry name" value="Cytidine Deaminase, domain 2"/>
    <property type="match status" value="1"/>
</dbReference>
<feature type="domain" description="MPN" evidence="7">
    <location>
        <begin position="104"/>
        <end position="226"/>
    </location>
</feature>
<dbReference type="InterPro" id="IPR020891">
    <property type="entry name" value="UPF0758_CS"/>
</dbReference>
<evidence type="ECO:0000313" key="8">
    <source>
        <dbReference type="EMBL" id="MEK9500631.1"/>
    </source>
</evidence>
<keyword evidence="5" id="KW-0482">Metalloprotease</keyword>
<name>A0ABU9E7Y9_9BACT</name>
<keyword evidence="2" id="KW-0479">Metal-binding</keyword>
<evidence type="ECO:0000256" key="4">
    <source>
        <dbReference type="ARBA" id="ARBA00022833"/>
    </source>
</evidence>
<comment type="similarity">
    <text evidence="6">Belongs to the UPF0758 family.</text>
</comment>
<dbReference type="NCBIfam" id="NF000642">
    <property type="entry name" value="PRK00024.1"/>
    <property type="match status" value="1"/>
</dbReference>
<dbReference type="PROSITE" id="PS50249">
    <property type="entry name" value="MPN"/>
    <property type="match status" value="1"/>
</dbReference>
<accession>A0ABU9E7Y9</accession>
<dbReference type="SUPFAM" id="SSF47781">
    <property type="entry name" value="RuvA domain 2-like"/>
    <property type="match status" value="1"/>
</dbReference>
<gene>
    <name evidence="8" type="primary">radC</name>
    <name evidence="8" type="ORF">WI372_06550</name>
</gene>
<dbReference type="SUPFAM" id="SSF102712">
    <property type="entry name" value="JAB1/MPN domain"/>
    <property type="match status" value="1"/>
</dbReference>
<keyword evidence="3" id="KW-0378">Hydrolase</keyword>
<dbReference type="Proteomes" id="UP001484239">
    <property type="component" value="Unassembled WGS sequence"/>
</dbReference>
<dbReference type="InterPro" id="IPR037518">
    <property type="entry name" value="MPN"/>
</dbReference>
<dbReference type="InterPro" id="IPR001405">
    <property type="entry name" value="UPF0758"/>
</dbReference>